<dbReference type="AlphaFoldDB" id="A0A1X0N2L1"/>
<dbReference type="Proteomes" id="UP000192815">
    <property type="component" value="Unassembled WGS sequence"/>
</dbReference>
<feature type="domain" description="Dermonecrotic toxin N-terminal" evidence="2">
    <location>
        <begin position="436"/>
        <end position="690"/>
    </location>
</feature>
<feature type="region of interest" description="Disordered" evidence="1">
    <location>
        <begin position="57"/>
        <end position="87"/>
    </location>
</feature>
<evidence type="ECO:0000313" key="4">
    <source>
        <dbReference type="EMBL" id="ORC57076.1"/>
    </source>
</evidence>
<sequence>MTTSRSPLRQDTLFYPASTLLELPTVLMFAGHTDARQDTLNASVPFSVSPFHFPGGVNLGPTSATGLDPEGPSSENLPPEEPDPAEQNQNLERRLKTLRKSPGFKLVADSLLLLRTCQLDMDCPPGREHYVREQLKALLMQLTGKPLDPDQLHITFTTEEHPSVDAAGRERYSDRLSLTEIALSSFDAPRFMGLYRSKIEEQALSDQTTLTATAVFRQIANAPWTQQYGTALETFWAQHATTYRALYRLGFLDALAHQSLRGRISKAGYDLTLDALGLRTFPTHAAALEQTGRGTKTQVRMLSINGETVPGIFQVSSKNTSHCFIHLSGNRGEVIEYISDKPEDMCTRLVAAMNASGLHGRVLHEFAPDENDRIVLDTPLIDTDVFIELTRAQESFTHRLSGAEQHDDSDLLRPIARGLALASAVDLWQTHLAILDDVPVAPAIANRVMTNYLKDHHRLTLDPDHVFIAYRHGDNITQLGDARRPSTYVHSPDETPVSLSQALIRNYRVDRPVGYIDHDGGTDVFLDTTGKGVLADDQILDIAPQALEDYIKAFDFLTLMTRRINDFWERRKQSIEQAFTSAFITQALISLKLGSLGREGFDRVVHALSYPEAAVWHVLSFYIQGSLVDGLEHQPTGLLVLEEPGRLKILYQAGHPKAFVEFRNDQEFNAYLNRVTADQDWRDTVMQYVPGHYHERLNYLFKLWGSVAAPSPPASILRPWTDALYNPDTRKAMHHSLCEEKLPGSPFAFLRQLLKQNAQADAQQQIVTPAQVSLDHWTTRLRHLQRLLGPMSLVLTPAFMASLATEIGIASLNIASANLPGKRHEEKHQALLSLLSLGLLQAGPRTPGLARALGKAMRSARTRAGSASVAQSNVTETLLSRSMAARQTRLETFFYTDARLKRWTVLDTGEFAQVAIHAWKLGRRFLLWTSDRGQARTLVVSTHGYYLPWTSTVKIPNGSEIRTYAPHGYELVDPALHRVVSKSVSPFSVATTVDNTPVRPLPSWAPLVLTDKVMAGTALTGRLKNYTLSKFQSPTYESYEDIARIVRNSHLSPLRSQLPRTPMDVLTVRNRFGMLSPTLDDLFSTLAGNGIHYDRILLVHCRCAAIDVLLRRSQIYVAPTVKPMIVKMSDPIKQPP</sequence>
<feature type="domain" description="Dermonecrotic toxin N-terminal" evidence="2">
    <location>
        <begin position="126"/>
        <end position="339"/>
    </location>
</feature>
<accession>A0A1X0N2L1</accession>
<dbReference type="EMBL" id="MUIO01000093">
    <property type="protein sequence ID" value="ORC57076.1"/>
    <property type="molecule type" value="Genomic_DNA"/>
</dbReference>
<dbReference type="STRING" id="1958950.BZK31_22000"/>
<keyword evidence="5" id="KW-1185">Reference proteome</keyword>
<evidence type="ECO:0000259" key="3">
    <source>
        <dbReference type="Pfam" id="PF21527"/>
    </source>
</evidence>
<comment type="caution">
    <text evidence="4">The sequence shown here is derived from an EMBL/GenBank/DDBJ whole genome shotgun (WGS) entry which is preliminary data.</text>
</comment>
<evidence type="ECO:0000256" key="1">
    <source>
        <dbReference type="SAM" id="MobiDB-lite"/>
    </source>
</evidence>
<protein>
    <recommendedName>
        <fullName evidence="6">Toxin</fullName>
    </recommendedName>
</protein>
<dbReference type="InterPro" id="IPR049002">
    <property type="entry name" value="Stv"/>
</dbReference>
<dbReference type="Pfam" id="PF20178">
    <property type="entry name" value="ToxA_N"/>
    <property type="match status" value="2"/>
</dbReference>
<organism evidence="4 5">
    <name type="scientific">Pseudomonas floridensis</name>
    <dbReference type="NCBI Taxonomy" id="1958950"/>
    <lineage>
        <taxon>Bacteria</taxon>
        <taxon>Pseudomonadati</taxon>
        <taxon>Pseudomonadota</taxon>
        <taxon>Gammaproteobacteria</taxon>
        <taxon>Pseudomonadales</taxon>
        <taxon>Pseudomonadaceae</taxon>
        <taxon>Pseudomonas</taxon>
    </lineage>
</organism>
<evidence type="ECO:0008006" key="6">
    <source>
        <dbReference type="Google" id="ProtNLM"/>
    </source>
</evidence>
<gene>
    <name evidence="4" type="ORF">BZK31_22000</name>
</gene>
<feature type="domain" description="Putative adhesin Stv" evidence="3">
    <location>
        <begin position="937"/>
        <end position="1102"/>
    </location>
</feature>
<proteinExistence type="predicted"/>
<name>A0A1X0N2L1_9PSED</name>
<evidence type="ECO:0000313" key="5">
    <source>
        <dbReference type="Proteomes" id="UP000192815"/>
    </source>
</evidence>
<dbReference type="Pfam" id="PF21527">
    <property type="entry name" value="Stv"/>
    <property type="match status" value="1"/>
</dbReference>
<evidence type="ECO:0000259" key="2">
    <source>
        <dbReference type="Pfam" id="PF20178"/>
    </source>
</evidence>
<dbReference type="OrthoDB" id="6730468at2"/>
<dbReference type="InterPro" id="IPR046673">
    <property type="entry name" value="ToxA_N"/>
</dbReference>
<dbReference type="RefSeq" id="WP_083185406.1">
    <property type="nucleotide sequence ID" value="NZ_CBCRZR010000028.1"/>
</dbReference>
<reference evidence="5" key="1">
    <citation type="submission" date="2017-02" db="EMBL/GenBank/DDBJ databases">
        <title>Pseudomonas floridae sp. nov., a novel pathogenic bacterial species isolated from tomato.</title>
        <authorList>
            <person name="Timilsina S."/>
            <person name="Vallad G.E."/>
            <person name="Jones J.B."/>
        </authorList>
    </citation>
    <scope>NUCLEOTIDE SEQUENCE [LARGE SCALE GENOMIC DNA]</scope>
    <source>
        <strain evidence="5">GEV388</strain>
    </source>
</reference>